<evidence type="ECO:0000259" key="8">
    <source>
        <dbReference type="Pfam" id="PF00892"/>
    </source>
</evidence>
<gene>
    <name evidence="9" type="ORF">AAHA92_24248</name>
</gene>
<feature type="transmembrane region" description="Helical" evidence="6">
    <location>
        <begin position="203"/>
        <end position="222"/>
    </location>
</feature>
<evidence type="ECO:0000313" key="9">
    <source>
        <dbReference type="EMBL" id="KAL1539811.1"/>
    </source>
</evidence>
<comment type="caution">
    <text evidence="9">The sequence shown here is derived from an EMBL/GenBank/DDBJ whole genome shotgun (WGS) entry which is preliminary data.</text>
</comment>
<feature type="region of interest" description="Disordered" evidence="7">
    <location>
        <begin position="342"/>
        <end position="361"/>
    </location>
</feature>
<evidence type="ECO:0000256" key="2">
    <source>
        <dbReference type="ARBA" id="ARBA00007635"/>
    </source>
</evidence>
<feature type="transmembrane region" description="Helical" evidence="6">
    <location>
        <begin position="174"/>
        <end position="191"/>
    </location>
</feature>
<feature type="domain" description="EamA" evidence="8">
    <location>
        <begin position="173"/>
        <end position="309"/>
    </location>
</feature>
<feature type="transmembrane region" description="Helical" evidence="6">
    <location>
        <begin position="130"/>
        <end position="148"/>
    </location>
</feature>
<comment type="similarity">
    <text evidence="2 6">Belongs to the drug/metabolite transporter (DMT) superfamily. Plant drug/metabolite exporter (P-DME) (TC 2.A.7.4) family.</text>
</comment>
<feature type="domain" description="EamA" evidence="8">
    <location>
        <begin position="6"/>
        <end position="143"/>
    </location>
</feature>
<dbReference type="InterPro" id="IPR037185">
    <property type="entry name" value="EmrE-like"/>
</dbReference>
<proteinExistence type="inferred from homology"/>
<evidence type="ECO:0000256" key="6">
    <source>
        <dbReference type="RuleBase" id="RU363077"/>
    </source>
</evidence>
<dbReference type="SUPFAM" id="SSF103481">
    <property type="entry name" value="Multidrug resistance efflux transporter EmrE"/>
    <property type="match status" value="2"/>
</dbReference>
<evidence type="ECO:0000313" key="10">
    <source>
        <dbReference type="Proteomes" id="UP001567538"/>
    </source>
</evidence>
<accession>A0ABD1G6S0</accession>
<dbReference type="GO" id="GO:0016020">
    <property type="term" value="C:membrane"/>
    <property type="evidence" value="ECO:0007669"/>
    <property type="project" value="UniProtKB-SubCell"/>
</dbReference>
<dbReference type="Pfam" id="PF00892">
    <property type="entry name" value="EamA"/>
    <property type="match status" value="2"/>
</dbReference>
<comment type="subcellular location">
    <subcellularLocation>
        <location evidence="1 6">Membrane</location>
        <topology evidence="1 6">Multi-pass membrane protein</topology>
    </subcellularLocation>
</comment>
<feature type="transmembrane region" description="Helical" evidence="6">
    <location>
        <begin position="32"/>
        <end position="55"/>
    </location>
</feature>
<keyword evidence="5 6" id="KW-0472">Membrane</keyword>
<protein>
    <recommendedName>
        <fullName evidence="6">WAT1-related protein</fullName>
    </recommendedName>
</protein>
<dbReference type="PANTHER" id="PTHR31218">
    <property type="entry name" value="WAT1-RELATED PROTEIN"/>
    <property type="match status" value="1"/>
</dbReference>
<feature type="transmembrane region" description="Helical" evidence="6">
    <location>
        <begin position="67"/>
        <end position="89"/>
    </location>
</feature>
<dbReference type="EMBL" id="JBEAFC010000009">
    <property type="protein sequence ID" value="KAL1539811.1"/>
    <property type="molecule type" value="Genomic_DNA"/>
</dbReference>
<sequence length="361" mass="39641">MDARVLLGMLVVQVIAAGLQLLSRVILSEGTFIFALITYRNAIAALCVAPFALYFERGALKKINFEAFFWLFMVALTGILMAMALFYYGLRDTSATYATNFLNLIPVLTFIFSTILRIEKLNLHRKGGKIKSVGAILCVAGTLTMALYKGRSFNLCNHNQPKFVIKTHQNHTRGTLLLIGSSISYGFWFILQVKLFKVFPYKYSGTMIICSIASVQATVVGLCVDTNPKSWRLGWNLQLLTILYSGALATGATYALISIAVAKKGPTYPSMFNPLSLIFILIIEAIFFGQDLYVGSLIGMALIIAGLYSFLWGRHNDMKAELLPPPPLLLLKEIGSGGDVDERMESGGLQSSTTIAPTTTN</sequence>
<feature type="transmembrane region" description="Helical" evidence="6">
    <location>
        <begin position="242"/>
        <end position="262"/>
    </location>
</feature>
<evidence type="ECO:0000256" key="7">
    <source>
        <dbReference type="SAM" id="MobiDB-lite"/>
    </source>
</evidence>
<dbReference type="InterPro" id="IPR030184">
    <property type="entry name" value="WAT1-related"/>
</dbReference>
<feature type="compositionally biased region" description="Polar residues" evidence="7">
    <location>
        <begin position="348"/>
        <end position="361"/>
    </location>
</feature>
<name>A0ABD1G6S0_SALDI</name>
<evidence type="ECO:0000256" key="5">
    <source>
        <dbReference type="ARBA" id="ARBA00023136"/>
    </source>
</evidence>
<keyword evidence="10" id="KW-1185">Reference proteome</keyword>
<dbReference type="AlphaFoldDB" id="A0ABD1G6S0"/>
<feature type="transmembrane region" description="Helical" evidence="6">
    <location>
        <begin position="294"/>
        <end position="313"/>
    </location>
</feature>
<keyword evidence="4 6" id="KW-1133">Transmembrane helix</keyword>
<evidence type="ECO:0000256" key="4">
    <source>
        <dbReference type="ARBA" id="ARBA00022989"/>
    </source>
</evidence>
<feature type="transmembrane region" description="Helical" evidence="6">
    <location>
        <begin position="271"/>
        <end position="288"/>
    </location>
</feature>
<feature type="transmembrane region" description="Helical" evidence="6">
    <location>
        <begin position="101"/>
        <end position="118"/>
    </location>
</feature>
<evidence type="ECO:0000256" key="3">
    <source>
        <dbReference type="ARBA" id="ARBA00022692"/>
    </source>
</evidence>
<dbReference type="Proteomes" id="UP001567538">
    <property type="component" value="Unassembled WGS sequence"/>
</dbReference>
<dbReference type="InterPro" id="IPR000620">
    <property type="entry name" value="EamA_dom"/>
</dbReference>
<evidence type="ECO:0000256" key="1">
    <source>
        <dbReference type="ARBA" id="ARBA00004141"/>
    </source>
</evidence>
<reference evidence="9 10" key="1">
    <citation type="submission" date="2024-06" db="EMBL/GenBank/DDBJ databases">
        <title>A chromosome level genome sequence of Diviner's sage (Salvia divinorum).</title>
        <authorList>
            <person name="Ford S.A."/>
            <person name="Ro D.-K."/>
            <person name="Ness R.W."/>
            <person name="Phillips M.A."/>
        </authorList>
    </citation>
    <scope>NUCLEOTIDE SEQUENCE [LARGE SCALE GENOMIC DNA]</scope>
    <source>
        <strain evidence="9">SAF-2024a</strain>
        <tissue evidence="9">Leaf</tissue>
    </source>
</reference>
<organism evidence="9 10">
    <name type="scientific">Salvia divinorum</name>
    <name type="common">Maria pastora</name>
    <name type="synonym">Diviner's sage</name>
    <dbReference type="NCBI Taxonomy" id="28513"/>
    <lineage>
        <taxon>Eukaryota</taxon>
        <taxon>Viridiplantae</taxon>
        <taxon>Streptophyta</taxon>
        <taxon>Embryophyta</taxon>
        <taxon>Tracheophyta</taxon>
        <taxon>Spermatophyta</taxon>
        <taxon>Magnoliopsida</taxon>
        <taxon>eudicotyledons</taxon>
        <taxon>Gunneridae</taxon>
        <taxon>Pentapetalae</taxon>
        <taxon>asterids</taxon>
        <taxon>lamiids</taxon>
        <taxon>Lamiales</taxon>
        <taxon>Lamiaceae</taxon>
        <taxon>Nepetoideae</taxon>
        <taxon>Mentheae</taxon>
        <taxon>Salviinae</taxon>
        <taxon>Salvia</taxon>
        <taxon>Salvia subgen. Calosphace</taxon>
    </lineage>
</organism>
<keyword evidence="3 6" id="KW-0812">Transmembrane</keyword>